<proteinExistence type="predicted"/>
<dbReference type="Proteomes" id="UP001244552">
    <property type="component" value="Unassembled WGS sequence"/>
</dbReference>
<accession>A0ABU0MT05</accession>
<organism evidence="1 2">
    <name type="scientific">Azospirillum picis</name>
    <dbReference type="NCBI Taxonomy" id="488438"/>
    <lineage>
        <taxon>Bacteria</taxon>
        <taxon>Pseudomonadati</taxon>
        <taxon>Pseudomonadota</taxon>
        <taxon>Alphaproteobacteria</taxon>
        <taxon>Rhodospirillales</taxon>
        <taxon>Azospirillaceae</taxon>
        <taxon>Azospirillum</taxon>
    </lineage>
</organism>
<dbReference type="RefSeq" id="WP_209989570.1">
    <property type="nucleotide sequence ID" value="NZ_JAGINO010000029.1"/>
</dbReference>
<dbReference type="EMBL" id="JAUSVU010000029">
    <property type="protein sequence ID" value="MDQ0536622.1"/>
    <property type="molecule type" value="Genomic_DNA"/>
</dbReference>
<keyword evidence="2" id="KW-1185">Reference proteome</keyword>
<evidence type="ECO:0000313" key="1">
    <source>
        <dbReference type="EMBL" id="MDQ0536622.1"/>
    </source>
</evidence>
<reference evidence="1 2" key="1">
    <citation type="submission" date="2023-07" db="EMBL/GenBank/DDBJ databases">
        <title>Genomic Encyclopedia of Type Strains, Phase IV (KMG-IV): sequencing the most valuable type-strain genomes for metagenomic binning, comparative biology and taxonomic classification.</title>
        <authorList>
            <person name="Goeker M."/>
        </authorList>
    </citation>
    <scope>NUCLEOTIDE SEQUENCE [LARGE SCALE GENOMIC DNA]</scope>
    <source>
        <strain evidence="1 2">DSM 19922</strain>
    </source>
</reference>
<gene>
    <name evidence="1" type="ORF">QO018_005519</name>
</gene>
<evidence type="ECO:0000313" key="2">
    <source>
        <dbReference type="Proteomes" id="UP001244552"/>
    </source>
</evidence>
<name>A0ABU0MT05_9PROT</name>
<comment type="caution">
    <text evidence="1">The sequence shown here is derived from an EMBL/GenBank/DDBJ whole genome shotgun (WGS) entry which is preliminary data.</text>
</comment>
<sequence length="63" mass="6761">MASAFTISQGIADVADLIDCAAQREAYRRATELLRPALGRIGHTMAVGEMDGWTAASPRLAER</sequence>
<protein>
    <submittedName>
        <fullName evidence="1">Uncharacterized protein</fullName>
    </submittedName>
</protein>